<feature type="region of interest" description="Disordered" evidence="1">
    <location>
        <begin position="1383"/>
        <end position="1423"/>
    </location>
</feature>
<dbReference type="Proteomes" id="UP000717328">
    <property type="component" value="Unassembled WGS sequence"/>
</dbReference>
<feature type="compositionally biased region" description="Basic residues" evidence="1">
    <location>
        <begin position="297"/>
        <end position="309"/>
    </location>
</feature>
<feature type="region of interest" description="Disordered" evidence="1">
    <location>
        <begin position="1543"/>
        <end position="1651"/>
    </location>
</feature>
<dbReference type="InterPro" id="IPR006994">
    <property type="entry name" value="TCF25/Rqc1"/>
</dbReference>
<feature type="compositionally biased region" description="Pro residues" evidence="1">
    <location>
        <begin position="1180"/>
        <end position="1195"/>
    </location>
</feature>
<protein>
    <submittedName>
        <fullName evidence="2">Uncharacterized protein</fullName>
    </submittedName>
</protein>
<dbReference type="GO" id="GO:1990112">
    <property type="term" value="C:RQC complex"/>
    <property type="evidence" value="ECO:0007669"/>
    <property type="project" value="TreeGrafter"/>
</dbReference>
<feature type="compositionally biased region" description="Polar residues" evidence="1">
    <location>
        <begin position="1130"/>
        <end position="1148"/>
    </location>
</feature>
<feature type="compositionally biased region" description="Low complexity" evidence="1">
    <location>
        <begin position="1607"/>
        <end position="1618"/>
    </location>
</feature>
<dbReference type="OrthoDB" id="3062753at2759"/>
<sequence length="1651" mass="179378">MARNTASSKRSTGSKGTPKNKAEVVVNVKAEPKDGVIPAASSTKLTIIPRARPVIPPPRPEKPWQHPDELTYIQPENWSQATLVADLCDHGFSVPARPPPSAAATSPFTTITKVNGTTTVVPKGYRLPLMFAMKFQWESLRLVLTSPLRDAEWDDYKFDILHVSRLCRRFLEEAEAAMAEQGMDRLWRSPMFDRALTRYYRRWLVSREEFLRDFWKEFGEEEYQRDAVKNDWNRFVLKGHKGFRLTPEECAGGLSYEKVTQGLALRLEEEIVEWDAPSREEDVGVGSGEGAGETKRRGAGTRKRRRKRKREEVSDSETDEEEEEDGAREEDKGTEPVDAEYDAVQKKRVKEAEKMELPHPYPRKRPANVATMELLGRRKRPGGLDSPMCKKAEPAVAVSSSKSSSGGDGVGPSATAVAYTKATSKEDEEAERRREMRNRLQREWRTQRKAERERAEKEATEAEKQEKEKETQETREREKEAEEATSRQRGKEKEREKEREKEKEKEKKQMDRERERDEAEKDKERRLESAVARAFEEAQRAKQKAAERAKRTNRRTTASKDMRRRVSAIAVVAAAASVIALVEAEPEPPSSPLSNASVSLHSPMPSLSLTPAGVTTTAADSAPSVTGTSSGENAASASPNIGAFSSSLSLISTSALSNSTPAQNATTSTLPTSTIAVNSTSTPPTLPNSEAEAALASFVEAWGASPTGSGPMELDSDDDRNCNVTGENDASEPLPSLEYASGADEGANEEGMGKDAKREQMEQLEVGSEDDVEMAPDDAPQTSLSSEEPNPTGNNTTEVNGDGEGVGASSPAAKDKPRDKLSASASASWSARVNKALERARMSISQGGTAAPAPASAPTPTSTLSQGASGSAPSAVSAPSNASPGAVLDPSSASTPIGNGGVAGTSPSPSPSVAASNKGPIKPTPKAKAQRTQKSIRPAAYYVPQSIYVPGPPPWQQPAGVTAGPLLDPLSQKLERERALKVITSPRVATKVNTSPPITAKVVSPHPPTDSPPTPGMTEPELSQASGATTAASAPSSVFITAGATPSTAITPEIETRGPPAAPVLPFQQISVLTVAEPEGVPQSTEQEPTYTETEPSPSSPPNSHPLDPSQPDPQSLLNTHSPLARSESLPFQENLQDQEVATSSTRAITRLPTPPQVLPDPPSSMQATEPTRQLSQIQSPPPESRILPPLPGPPLEGSTLENYNLMSAAWALRSTSFPSVDNDNDHEMGESSRGSQLDYNDLDSESHSFQHNHPLERPHEHRMYMSTPPYRRHHPYPPHVRARYHSSMSASAAGPSRYYPHYPPYYPSASAPRGMHPSMDADVSMDVDHDDVEMESSNPVVKKVVAMFQNTLMGLTEILEASGHHASALEQARGRYMGSLTAPLASGSASRRSSAAPSVSTTILPEENEQDDGARRASVSGQGEFREILDEIRTLMRESKAEKSEREQEAIRMRQEMDDLRRQLLELRSQRHSPEPQRIPSSSETAVEKSPSFQLSHESPSFDSSDIRSSPEIKWDSLPHHSSVASAMSSHPLAHLLALEPDPAVAQSPPTSSWTHPPTNYQEDFSKVHADFSLSENHGEDEEDENKDAEVGQRGGKGKQNEESPTHPSSLSSGSVTHSHEQDHDGLPLPIKSQRKHRMFAPTAGAEEHS</sequence>
<feature type="region of interest" description="Disordered" evidence="1">
    <location>
        <begin position="1468"/>
        <end position="1518"/>
    </location>
</feature>
<feature type="compositionally biased region" description="Polar residues" evidence="1">
    <location>
        <begin position="1480"/>
        <end position="1499"/>
    </location>
</feature>
<feature type="compositionally biased region" description="Polar residues" evidence="1">
    <location>
        <begin position="605"/>
        <end position="639"/>
    </location>
</feature>
<feature type="compositionally biased region" description="Pro residues" evidence="1">
    <location>
        <begin position="1098"/>
        <end position="1112"/>
    </location>
</feature>
<dbReference type="PANTHER" id="PTHR22684:SF0">
    <property type="entry name" value="RIBOSOME QUALITY CONTROL COMPLEX SUBUNIT TCF25"/>
    <property type="match status" value="1"/>
</dbReference>
<feature type="compositionally biased region" description="Basic and acidic residues" evidence="1">
    <location>
        <begin position="751"/>
        <end position="761"/>
    </location>
</feature>
<feature type="compositionally biased region" description="Low complexity" evidence="1">
    <location>
        <begin position="1383"/>
        <end position="1401"/>
    </location>
</feature>
<feature type="compositionally biased region" description="Pro residues" evidence="1">
    <location>
        <begin position="1153"/>
        <end position="1163"/>
    </location>
</feature>
<dbReference type="EMBL" id="JABCKI010000488">
    <property type="protein sequence ID" value="KAG5650302.1"/>
    <property type="molecule type" value="Genomic_DNA"/>
</dbReference>
<feature type="compositionally biased region" description="Low complexity" evidence="1">
    <location>
        <begin position="1549"/>
        <end position="1560"/>
    </location>
</feature>
<comment type="caution">
    <text evidence="2">The sequence shown here is derived from an EMBL/GenBank/DDBJ whole genome shotgun (WGS) entry which is preliminary data.</text>
</comment>
<feature type="compositionally biased region" description="Polar residues" evidence="1">
    <location>
        <begin position="1"/>
        <end position="17"/>
    </location>
</feature>
<feature type="region of interest" description="Disordered" evidence="1">
    <location>
        <begin position="1"/>
        <end position="23"/>
    </location>
</feature>
<feature type="compositionally biased region" description="Low complexity" evidence="1">
    <location>
        <begin position="1023"/>
        <end position="1037"/>
    </location>
</feature>
<accession>A0A9P7GNP0</accession>
<feature type="compositionally biased region" description="Low complexity" evidence="1">
    <location>
        <begin position="822"/>
        <end position="831"/>
    </location>
</feature>
<evidence type="ECO:0000256" key="1">
    <source>
        <dbReference type="SAM" id="MobiDB-lite"/>
    </source>
</evidence>
<reference evidence="2" key="1">
    <citation type="submission" date="2021-02" db="EMBL/GenBank/DDBJ databases">
        <authorList>
            <person name="Nieuwenhuis M."/>
            <person name="Van De Peppel L.J.J."/>
        </authorList>
    </citation>
    <scope>NUCLEOTIDE SEQUENCE</scope>
    <source>
        <strain evidence="2">D49</strain>
    </source>
</reference>
<feature type="compositionally biased region" description="Acidic residues" evidence="1">
    <location>
        <begin position="767"/>
        <end position="776"/>
    </location>
</feature>
<feature type="compositionally biased region" description="Basic and acidic residues" evidence="1">
    <location>
        <begin position="1506"/>
        <end position="1518"/>
    </location>
</feature>
<feature type="region of interest" description="Disordered" evidence="1">
    <location>
        <begin position="1075"/>
        <end position="1200"/>
    </location>
</feature>
<feature type="compositionally biased region" description="Polar residues" evidence="1">
    <location>
        <begin position="1164"/>
        <end position="1179"/>
    </location>
</feature>
<feature type="compositionally biased region" description="Polar residues" evidence="1">
    <location>
        <begin position="1113"/>
        <end position="1122"/>
    </location>
</feature>
<feature type="region of interest" description="Disordered" evidence="1">
    <location>
        <begin position="277"/>
        <end position="562"/>
    </location>
</feature>
<reference evidence="2" key="2">
    <citation type="submission" date="2021-10" db="EMBL/GenBank/DDBJ databases">
        <title>Phylogenomics reveals ancestral predisposition of the termite-cultivated fungus Termitomyces towards a domesticated lifestyle.</title>
        <authorList>
            <person name="Auxier B."/>
            <person name="Grum-Grzhimaylo A."/>
            <person name="Cardenas M.E."/>
            <person name="Lodge J.D."/>
            <person name="Laessoe T."/>
            <person name="Pedersen O."/>
            <person name="Smith M.E."/>
            <person name="Kuyper T.W."/>
            <person name="Franco-Molano E.A."/>
            <person name="Baroni T.J."/>
            <person name="Aanen D.K."/>
        </authorList>
    </citation>
    <scope>NUCLEOTIDE SEQUENCE</scope>
    <source>
        <strain evidence="2">D49</strain>
    </source>
</reference>
<feature type="compositionally biased region" description="Low complexity" evidence="1">
    <location>
        <begin position="1082"/>
        <end position="1097"/>
    </location>
</feature>
<feature type="compositionally biased region" description="Polar residues" evidence="1">
    <location>
        <begin position="660"/>
        <end position="683"/>
    </location>
</feature>
<organism evidence="2 3">
    <name type="scientific">Sphagnurus paluster</name>
    <dbReference type="NCBI Taxonomy" id="117069"/>
    <lineage>
        <taxon>Eukaryota</taxon>
        <taxon>Fungi</taxon>
        <taxon>Dikarya</taxon>
        <taxon>Basidiomycota</taxon>
        <taxon>Agaricomycotina</taxon>
        <taxon>Agaricomycetes</taxon>
        <taxon>Agaricomycetidae</taxon>
        <taxon>Agaricales</taxon>
        <taxon>Tricholomatineae</taxon>
        <taxon>Lyophyllaceae</taxon>
        <taxon>Sphagnurus</taxon>
    </lineage>
</organism>
<feature type="compositionally biased region" description="Low complexity" evidence="1">
    <location>
        <begin position="904"/>
        <end position="916"/>
    </location>
</feature>
<feature type="compositionally biased region" description="Basic and acidic residues" evidence="1">
    <location>
        <begin position="430"/>
        <end position="550"/>
    </location>
</feature>
<feature type="compositionally biased region" description="Low complexity" evidence="1">
    <location>
        <begin position="849"/>
        <end position="886"/>
    </location>
</feature>
<feature type="region of interest" description="Disordered" evidence="1">
    <location>
        <begin position="991"/>
        <end position="1040"/>
    </location>
</feature>
<feature type="compositionally biased region" description="Acidic residues" evidence="1">
    <location>
        <begin position="314"/>
        <end position="328"/>
    </location>
</feature>
<evidence type="ECO:0000313" key="2">
    <source>
        <dbReference type="EMBL" id="KAG5650302.1"/>
    </source>
</evidence>
<gene>
    <name evidence="2" type="ORF">H0H81_012684</name>
</gene>
<feature type="compositionally biased region" description="Polar residues" evidence="1">
    <location>
        <begin position="780"/>
        <end position="799"/>
    </location>
</feature>
<feature type="region of interest" description="Disordered" evidence="1">
    <location>
        <begin position="585"/>
        <end position="639"/>
    </location>
</feature>
<keyword evidence="3" id="KW-1185">Reference proteome</keyword>
<proteinExistence type="predicted"/>
<feature type="region of interest" description="Disordered" evidence="1">
    <location>
        <begin position="656"/>
        <end position="936"/>
    </location>
</feature>
<feature type="compositionally biased region" description="Pro residues" evidence="1">
    <location>
        <begin position="1005"/>
        <end position="1015"/>
    </location>
</feature>
<name>A0A9P7GNP0_9AGAR</name>
<dbReference type="PANTHER" id="PTHR22684">
    <property type="entry name" value="NULP1-RELATED"/>
    <property type="match status" value="1"/>
</dbReference>
<evidence type="ECO:0000313" key="3">
    <source>
        <dbReference type="Proteomes" id="UP000717328"/>
    </source>
</evidence>
<feature type="compositionally biased region" description="Low complexity" evidence="1">
    <location>
        <begin position="394"/>
        <end position="405"/>
    </location>
</feature>